<keyword evidence="8" id="KW-0560">Oxidoreductase</keyword>
<keyword evidence="4" id="KW-0349">Heme</keyword>
<dbReference type="Gene3D" id="1.10.630.10">
    <property type="entry name" value="Cytochrome P450"/>
    <property type="match status" value="1"/>
</dbReference>
<dbReference type="GeneID" id="110423581"/>
<dbReference type="SUPFAM" id="SSF48264">
    <property type="entry name" value="Cytochrome P450"/>
    <property type="match status" value="1"/>
</dbReference>
<dbReference type="Proteomes" id="UP000504621">
    <property type="component" value="Unplaced"/>
</dbReference>
<reference evidence="12" key="1">
    <citation type="submission" date="2025-08" db="UniProtKB">
        <authorList>
            <consortium name="RefSeq"/>
        </authorList>
    </citation>
    <scope>IDENTIFICATION</scope>
    <source>
        <tissue evidence="12">Leaf</tissue>
    </source>
</reference>
<dbReference type="GO" id="GO:0005783">
    <property type="term" value="C:endoplasmic reticulum"/>
    <property type="evidence" value="ECO:0007669"/>
    <property type="project" value="TreeGrafter"/>
</dbReference>
<sequence>MAINIPGFSTGKYYRDLNNGLISMAINIPGFSFHKALKARKMLVKIVQGVLDERRARNKIGRDPINEKKGVIDLFMEVEDEKGQKLVDEDIVNLLLLFLVAGHESSASAVTWATIFLHDNPDTLQKAKEEQEEILRRRPSGQKGLNLKEIRQMEYLSKVIKETLRMINLLFANFRVAKADANINGIVFDS</sequence>
<evidence type="ECO:0000256" key="2">
    <source>
        <dbReference type="ARBA" id="ARBA00004167"/>
    </source>
</evidence>
<dbReference type="OrthoDB" id="901313at2759"/>
<dbReference type="PANTHER" id="PTHR24286">
    <property type="entry name" value="CYTOCHROME P450 26"/>
    <property type="match status" value="1"/>
</dbReference>
<dbReference type="InterPro" id="IPR036396">
    <property type="entry name" value="Cyt_P450_sf"/>
</dbReference>
<dbReference type="GO" id="GO:0016125">
    <property type="term" value="P:sterol metabolic process"/>
    <property type="evidence" value="ECO:0007669"/>
    <property type="project" value="TreeGrafter"/>
</dbReference>
<evidence type="ECO:0000256" key="1">
    <source>
        <dbReference type="ARBA" id="ARBA00001971"/>
    </source>
</evidence>
<gene>
    <name evidence="12" type="primary">LOC110423581</name>
</gene>
<dbReference type="InterPro" id="IPR001128">
    <property type="entry name" value="Cyt_P450"/>
</dbReference>
<keyword evidence="10" id="KW-0472">Membrane</keyword>
<dbReference type="GO" id="GO:0016132">
    <property type="term" value="P:brassinosteroid biosynthetic process"/>
    <property type="evidence" value="ECO:0007669"/>
    <property type="project" value="TreeGrafter"/>
</dbReference>
<evidence type="ECO:0000313" key="12">
    <source>
        <dbReference type="RefSeq" id="XP_021293498.1"/>
    </source>
</evidence>
<evidence type="ECO:0000256" key="3">
    <source>
        <dbReference type="ARBA" id="ARBA00010617"/>
    </source>
</evidence>
<evidence type="ECO:0000256" key="6">
    <source>
        <dbReference type="ARBA" id="ARBA00022723"/>
    </source>
</evidence>
<dbReference type="GO" id="GO:0010268">
    <property type="term" value="P:brassinosteroid homeostasis"/>
    <property type="evidence" value="ECO:0007669"/>
    <property type="project" value="TreeGrafter"/>
</dbReference>
<comment type="similarity">
    <text evidence="3">Belongs to the cytochrome P450 family.</text>
</comment>
<dbReference type="GO" id="GO:0051777">
    <property type="term" value="F:ent-kaurenoic acid monooxygenase activity"/>
    <property type="evidence" value="ECO:0007669"/>
    <property type="project" value="TreeGrafter"/>
</dbReference>
<keyword evidence="7" id="KW-1133">Transmembrane helix</keyword>
<dbReference type="GO" id="GO:0020037">
    <property type="term" value="F:heme binding"/>
    <property type="evidence" value="ECO:0007669"/>
    <property type="project" value="InterPro"/>
</dbReference>
<keyword evidence="9" id="KW-0408">Iron</keyword>
<keyword evidence="5" id="KW-0812">Transmembrane</keyword>
<comment type="cofactor">
    <cofactor evidence="1">
        <name>heme</name>
        <dbReference type="ChEBI" id="CHEBI:30413"/>
    </cofactor>
</comment>
<organism evidence="11 12">
    <name type="scientific">Herrania umbratica</name>
    <dbReference type="NCBI Taxonomy" id="108875"/>
    <lineage>
        <taxon>Eukaryota</taxon>
        <taxon>Viridiplantae</taxon>
        <taxon>Streptophyta</taxon>
        <taxon>Embryophyta</taxon>
        <taxon>Tracheophyta</taxon>
        <taxon>Spermatophyta</taxon>
        <taxon>Magnoliopsida</taxon>
        <taxon>eudicotyledons</taxon>
        <taxon>Gunneridae</taxon>
        <taxon>Pentapetalae</taxon>
        <taxon>rosids</taxon>
        <taxon>malvids</taxon>
        <taxon>Malvales</taxon>
        <taxon>Malvaceae</taxon>
        <taxon>Byttnerioideae</taxon>
        <taxon>Herrania</taxon>
    </lineage>
</organism>
<dbReference type="GO" id="GO:0005506">
    <property type="term" value="F:iron ion binding"/>
    <property type="evidence" value="ECO:0007669"/>
    <property type="project" value="InterPro"/>
</dbReference>
<dbReference type="RefSeq" id="XP_021293498.1">
    <property type="nucleotide sequence ID" value="XM_021437823.1"/>
</dbReference>
<evidence type="ECO:0000313" key="11">
    <source>
        <dbReference type="Proteomes" id="UP000504621"/>
    </source>
</evidence>
<evidence type="ECO:0000256" key="10">
    <source>
        <dbReference type="ARBA" id="ARBA00023136"/>
    </source>
</evidence>
<dbReference type="GO" id="GO:0016020">
    <property type="term" value="C:membrane"/>
    <property type="evidence" value="ECO:0007669"/>
    <property type="project" value="UniProtKB-SubCell"/>
</dbReference>
<evidence type="ECO:0000256" key="8">
    <source>
        <dbReference type="ARBA" id="ARBA00023002"/>
    </source>
</evidence>
<evidence type="ECO:0000256" key="7">
    <source>
        <dbReference type="ARBA" id="ARBA00022989"/>
    </source>
</evidence>
<dbReference type="AlphaFoldDB" id="A0A6J1B2M4"/>
<accession>A0A6J1B2M4</accession>
<keyword evidence="11" id="KW-1185">Reference proteome</keyword>
<dbReference type="PANTHER" id="PTHR24286:SF199">
    <property type="entry name" value="CYTOCHROME P450 88D6"/>
    <property type="match status" value="1"/>
</dbReference>
<dbReference type="Pfam" id="PF00067">
    <property type="entry name" value="p450"/>
    <property type="match status" value="1"/>
</dbReference>
<evidence type="ECO:0000256" key="5">
    <source>
        <dbReference type="ARBA" id="ARBA00022692"/>
    </source>
</evidence>
<evidence type="ECO:0000256" key="4">
    <source>
        <dbReference type="ARBA" id="ARBA00022617"/>
    </source>
</evidence>
<protein>
    <submittedName>
        <fullName evidence="12">Beta-amyrin 11-oxidase-like</fullName>
    </submittedName>
</protein>
<keyword evidence="6" id="KW-0479">Metal-binding</keyword>
<proteinExistence type="inferred from homology"/>
<evidence type="ECO:0000256" key="9">
    <source>
        <dbReference type="ARBA" id="ARBA00023004"/>
    </source>
</evidence>
<name>A0A6J1B2M4_9ROSI</name>
<comment type="subcellular location">
    <subcellularLocation>
        <location evidence="2">Membrane</location>
        <topology evidence="2">Single-pass membrane protein</topology>
    </subcellularLocation>
</comment>